<evidence type="ECO:0000256" key="7">
    <source>
        <dbReference type="ARBA" id="ARBA00022516"/>
    </source>
</evidence>
<evidence type="ECO:0000256" key="12">
    <source>
        <dbReference type="ARBA" id="ARBA00023098"/>
    </source>
</evidence>
<dbReference type="PANTHER" id="PTHR10885">
    <property type="entry name" value="ISOPENTENYL-DIPHOSPHATE DELTA-ISOMERASE"/>
    <property type="match status" value="1"/>
</dbReference>
<dbReference type="UniPathway" id="UPA00059">
    <property type="reaction ID" value="UER00104"/>
</dbReference>
<evidence type="ECO:0000256" key="8">
    <source>
        <dbReference type="ARBA" id="ARBA00022723"/>
    </source>
</evidence>
<dbReference type="PIRSF" id="PIRSF018427">
    <property type="entry name" value="Isopntndiph_ism"/>
    <property type="match status" value="1"/>
</dbReference>
<evidence type="ECO:0000256" key="5">
    <source>
        <dbReference type="ARBA" id="ARBA00007579"/>
    </source>
</evidence>
<comment type="cofactor">
    <cofactor evidence="2">
        <name>Mg(2+)</name>
        <dbReference type="ChEBI" id="CHEBI:18420"/>
    </cofactor>
</comment>
<organism evidence="16 17">
    <name type="scientific">Photinus pyralis</name>
    <name type="common">Common eastern firefly</name>
    <name type="synonym">Lampyris pyralis</name>
    <dbReference type="NCBI Taxonomy" id="7054"/>
    <lineage>
        <taxon>Eukaryota</taxon>
        <taxon>Metazoa</taxon>
        <taxon>Ecdysozoa</taxon>
        <taxon>Arthropoda</taxon>
        <taxon>Hexapoda</taxon>
        <taxon>Insecta</taxon>
        <taxon>Pterygota</taxon>
        <taxon>Neoptera</taxon>
        <taxon>Endopterygota</taxon>
        <taxon>Coleoptera</taxon>
        <taxon>Polyphaga</taxon>
        <taxon>Elateriformia</taxon>
        <taxon>Elateroidea</taxon>
        <taxon>Lampyridae</taxon>
        <taxon>Lampyrinae</taxon>
        <taxon>Photinus</taxon>
    </lineage>
</organism>
<comment type="catalytic activity">
    <reaction evidence="1">
        <text>isopentenyl diphosphate = dimethylallyl diphosphate</text>
        <dbReference type="Rhea" id="RHEA:23284"/>
        <dbReference type="ChEBI" id="CHEBI:57623"/>
        <dbReference type="ChEBI" id="CHEBI:128769"/>
        <dbReference type="EC" id="5.3.3.2"/>
    </reaction>
</comment>
<dbReference type="InterPro" id="IPR000086">
    <property type="entry name" value="NUDIX_hydrolase_dom"/>
</dbReference>
<keyword evidence="9" id="KW-0152">Cholesterol biosynthesis</keyword>
<keyword evidence="9" id="KW-0756">Sterol biosynthesis</keyword>
<dbReference type="AlphaFoldDB" id="A0A5N4B477"/>
<dbReference type="FunFam" id="3.90.79.10:FF:000012">
    <property type="entry name" value="Isopentenyl-diphosphate Delta-isomerase 1"/>
    <property type="match status" value="1"/>
</dbReference>
<keyword evidence="17" id="KW-1185">Reference proteome</keyword>
<name>A0A5N4B477_PHOPY</name>
<dbReference type="GO" id="GO:0050992">
    <property type="term" value="P:dimethylallyl diphosphate biosynthetic process"/>
    <property type="evidence" value="ECO:0007669"/>
    <property type="project" value="UniProtKB-UniPathway"/>
</dbReference>
<protein>
    <recommendedName>
        <fullName evidence="6">isopentenyl-diphosphate Delta-isomerase</fullName>
        <ecNumber evidence="6">5.3.3.2</ecNumber>
    </recommendedName>
</protein>
<sequence length="223" mass="25795">MCFLVDDNDKVIGTATKKECHVVKEDGYLPLHRAFSVFLFNKKGDLLMQKRADTKVSIFSEFLSSSIMTFQITYPGYYSNSCCSHPLASVSGEDDVNDALGIKKAAIRRLNYELGIPRDHLPLDRFEYLTRIKYKDQGDGKWGEYEIDFILFFQDDVKLKPNPNEISAIAYVPKSEFKSYLHTLDGPLTPWMQLIVKKRLSVWWDNLHDLSKFKDHKQILDLS</sequence>
<keyword evidence="13" id="KW-0414">Isoprene biosynthesis</keyword>
<evidence type="ECO:0000256" key="10">
    <source>
        <dbReference type="ARBA" id="ARBA00022842"/>
    </source>
</evidence>
<keyword evidence="12" id="KW-0443">Lipid metabolism</keyword>
<comment type="similarity">
    <text evidence="5">Belongs to the IPP isomerase type 1 family.</text>
</comment>
<evidence type="ECO:0000313" key="17">
    <source>
        <dbReference type="Proteomes" id="UP000327044"/>
    </source>
</evidence>
<gene>
    <name evidence="16" type="ORF">PPYR_01324</name>
</gene>
<evidence type="ECO:0000256" key="6">
    <source>
        <dbReference type="ARBA" id="ARBA00012057"/>
    </source>
</evidence>
<evidence type="ECO:0000256" key="13">
    <source>
        <dbReference type="ARBA" id="ARBA00023229"/>
    </source>
</evidence>
<dbReference type="GO" id="GO:0005737">
    <property type="term" value="C:cytoplasm"/>
    <property type="evidence" value="ECO:0007669"/>
    <property type="project" value="TreeGrafter"/>
</dbReference>
<evidence type="ECO:0000313" key="16">
    <source>
        <dbReference type="EMBL" id="KAB0804354.1"/>
    </source>
</evidence>
<evidence type="ECO:0000256" key="1">
    <source>
        <dbReference type="ARBA" id="ARBA00000374"/>
    </source>
</evidence>
<proteinExistence type="inferred from homology"/>
<dbReference type="CDD" id="cd02885">
    <property type="entry name" value="NUDIX_IPP_Isomerase"/>
    <property type="match status" value="1"/>
</dbReference>
<evidence type="ECO:0000256" key="3">
    <source>
        <dbReference type="ARBA" id="ARBA00003951"/>
    </source>
</evidence>
<evidence type="ECO:0000256" key="14">
    <source>
        <dbReference type="ARBA" id="ARBA00023235"/>
    </source>
</evidence>
<reference evidence="16 17" key="1">
    <citation type="journal article" date="2018" name="Elife">
        <title>Firefly genomes illuminate parallel origins of bioluminescence in beetles.</title>
        <authorList>
            <person name="Fallon T.R."/>
            <person name="Lower S.E."/>
            <person name="Chang C.H."/>
            <person name="Bessho-Uehara M."/>
            <person name="Martin G.J."/>
            <person name="Bewick A.J."/>
            <person name="Behringer M."/>
            <person name="Debat H.J."/>
            <person name="Wong I."/>
            <person name="Day J.C."/>
            <person name="Suvorov A."/>
            <person name="Silva C.J."/>
            <person name="Stanger-Hall K.F."/>
            <person name="Hall D.W."/>
            <person name="Schmitz R.J."/>
            <person name="Nelson D.R."/>
            <person name="Lewis S.M."/>
            <person name="Shigenobu S."/>
            <person name="Bybee S.M."/>
            <person name="Larracuente A.M."/>
            <person name="Oba Y."/>
            <person name="Weng J.K."/>
        </authorList>
    </citation>
    <scope>NUCLEOTIDE SEQUENCE [LARGE SCALE GENOMIC DNA]</scope>
    <source>
        <strain evidence="16">1611_PpyrPB1</strain>
        <tissue evidence="16">Whole body</tissue>
    </source>
</reference>
<feature type="domain" description="Nudix hydrolase" evidence="15">
    <location>
        <begin position="30"/>
        <end position="194"/>
    </location>
</feature>
<keyword evidence="8" id="KW-0479">Metal-binding</keyword>
<comment type="function">
    <text evidence="3">Catalyzes the 1,3-allylic rearrangement of the homoallylic substrate isopentenyl (IPP) to its highly electrophilic allylic isomer, dimethylallyl diphosphate (DMAPP).</text>
</comment>
<keyword evidence="9" id="KW-0753">Steroid metabolism</keyword>
<accession>A0A5N4B477</accession>
<evidence type="ECO:0000259" key="15">
    <source>
        <dbReference type="PROSITE" id="PS51462"/>
    </source>
</evidence>
<evidence type="ECO:0000256" key="11">
    <source>
        <dbReference type="ARBA" id="ARBA00022955"/>
    </source>
</evidence>
<dbReference type="Pfam" id="PF00293">
    <property type="entry name" value="NUDIX"/>
    <property type="match status" value="1"/>
</dbReference>
<dbReference type="EMBL" id="VVIM01000001">
    <property type="protein sequence ID" value="KAB0804354.1"/>
    <property type="molecule type" value="Genomic_DNA"/>
</dbReference>
<keyword evidence="9" id="KW-0153">Cholesterol metabolism</keyword>
<dbReference type="GO" id="GO:0009240">
    <property type="term" value="P:isopentenyl diphosphate biosynthetic process"/>
    <property type="evidence" value="ECO:0007669"/>
    <property type="project" value="TreeGrafter"/>
</dbReference>
<keyword evidence="10" id="KW-0460">Magnesium</keyword>
<comment type="pathway">
    <text evidence="4">Isoprenoid biosynthesis; dimethylallyl diphosphate biosynthesis; dimethylallyl diphosphate from isopentenyl diphosphate: step 1/1.</text>
</comment>
<dbReference type="SUPFAM" id="SSF55811">
    <property type="entry name" value="Nudix"/>
    <property type="match status" value="1"/>
</dbReference>
<dbReference type="InterPro" id="IPR011876">
    <property type="entry name" value="IsopentenylPP_isomerase_typ1"/>
</dbReference>
<dbReference type="EC" id="5.3.3.2" evidence="6"/>
<keyword evidence="11" id="KW-0752">Steroid biosynthesis</keyword>
<dbReference type="GO" id="GO:0046872">
    <property type="term" value="F:metal ion binding"/>
    <property type="evidence" value="ECO:0007669"/>
    <property type="project" value="UniProtKB-KW"/>
</dbReference>
<evidence type="ECO:0000256" key="9">
    <source>
        <dbReference type="ARBA" id="ARBA00022778"/>
    </source>
</evidence>
<comment type="caution">
    <text evidence="16">The sequence shown here is derived from an EMBL/GenBank/DDBJ whole genome shotgun (WGS) entry which is preliminary data.</text>
</comment>
<dbReference type="FunCoup" id="A0A5N4B477">
    <property type="interactions" value="1379"/>
</dbReference>
<keyword evidence="9" id="KW-1207">Sterol metabolism</keyword>
<keyword evidence="14" id="KW-0413">Isomerase</keyword>
<evidence type="ECO:0000256" key="2">
    <source>
        <dbReference type="ARBA" id="ARBA00001946"/>
    </source>
</evidence>
<dbReference type="PROSITE" id="PS51462">
    <property type="entry name" value="NUDIX"/>
    <property type="match status" value="1"/>
</dbReference>
<dbReference type="GO" id="GO:0006695">
    <property type="term" value="P:cholesterol biosynthetic process"/>
    <property type="evidence" value="ECO:0007669"/>
    <property type="project" value="UniProtKB-KW"/>
</dbReference>
<dbReference type="Gene3D" id="3.90.79.10">
    <property type="entry name" value="Nucleoside Triphosphate Pyrophosphohydrolase"/>
    <property type="match status" value="1"/>
</dbReference>
<dbReference type="InParanoid" id="A0A5N4B477"/>
<evidence type="ECO:0000256" key="4">
    <source>
        <dbReference type="ARBA" id="ARBA00004826"/>
    </source>
</evidence>
<dbReference type="Proteomes" id="UP000327044">
    <property type="component" value="Unassembled WGS sequence"/>
</dbReference>
<dbReference type="InterPro" id="IPR015797">
    <property type="entry name" value="NUDIX_hydrolase-like_dom_sf"/>
</dbReference>
<dbReference type="NCBIfam" id="TIGR02150">
    <property type="entry name" value="IPP_isom_1"/>
    <property type="match status" value="1"/>
</dbReference>
<dbReference type="GO" id="GO:0004452">
    <property type="term" value="F:isopentenyl-diphosphate delta-isomerase activity"/>
    <property type="evidence" value="ECO:0007669"/>
    <property type="project" value="UniProtKB-EC"/>
</dbReference>
<dbReference type="PANTHER" id="PTHR10885:SF0">
    <property type="entry name" value="ISOPENTENYL-DIPHOSPHATE DELTA-ISOMERASE"/>
    <property type="match status" value="1"/>
</dbReference>
<keyword evidence="7" id="KW-0444">Lipid biosynthesis</keyword>